<keyword evidence="3" id="KW-0614">Plasmid</keyword>
<evidence type="ECO:0000256" key="1">
    <source>
        <dbReference type="SAM" id="MobiDB-lite"/>
    </source>
</evidence>
<keyword evidence="2" id="KW-0472">Membrane</keyword>
<reference evidence="4" key="1">
    <citation type="submission" date="2011-01" db="EMBL/GenBank/DDBJ databases">
        <title>Complete sequence of plasmid of Mesorhizobium ciceri bv. biserrulae WSM1271.</title>
        <authorList>
            <person name="Lucas S."/>
            <person name="Copeland A."/>
            <person name="Lapidus A."/>
            <person name="Cheng J.-F."/>
            <person name="Goodwin L."/>
            <person name="Pitluck S."/>
            <person name="Teshima H."/>
            <person name="Detter J.C."/>
            <person name="Han C."/>
            <person name="Tapia R."/>
            <person name="Land M."/>
            <person name="Hauser L."/>
            <person name="Kyrpides N."/>
            <person name="Ivanova N."/>
            <person name="Nandasena K."/>
            <person name="Reeve W.G."/>
            <person name="Howieson J.G."/>
            <person name="O'Hara G."/>
            <person name="Tiwari R.P."/>
            <person name="Woyke T."/>
        </authorList>
    </citation>
    <scope>NUCLEOTIDE SEQUENCE [LARGE SCALE GENOMIC DNA]</scope>
    <source>
        <strain evidence="4">HAMBI 2942 / LMG 23838 / WSM1271</strain>
        <plasmid evidence="4">Plasmid pMESCI01</plasmid>
    </source>
</reference>
<evidence type="ECO:0008006" key="5">
    <source>
        <dbReference type="Google" id="ProtNLM"/>
    </source>
</evidence>
<proteinExistence type="predicted"/>
<gene>
    <name evidence="3" type="ordered locus">Mesci_6291</name>
</gene>
<dbReference type="Proteomes" id="UP000007471">
    <property type="component" value="Plasmid pMESCI01"/>
</dbReference>
<dbReference type="HOGENOM" id="CLU_186131_0_0_5"/>
<feature type="transmembrane region" description="Helical" evidence="2">
    <location>
        <begin position="7"/>
        <end position="25"/>
    </location>
</feature>
<keyword evidence="2" id="KW-1133">Transmembrane helix</keyword>
<protein>
    <recommendedName>
        <fullName evidence="5">Exopolysaccharide production repressor</fullName>
    </recommendedName>
</protein>
<dbReference type="EMBL" id="CP002448">
    <property type="protein sequence ID" value="ADV15283.1"/>
    <property type="molecule type" value="Genomic_DNA"/>
</dbReference>
<geneLocation type="plasmid" evidence="3 4">
    <name>pMESCI01</name>
</geneLocation>
<organism evidence="3 4">
    <name type="scientific">Mesorhizobium ciceri biovar biserrulae (strain HAMBI 2942 / LMG 23838 / WSM1271)</name>
    <dbReference type="NCBI Taxonomy" id="765698"/>
    <lineage>
        <taxon>Bacteria</taxon>
        <taxon>Pseudomonadati</taxon>
        <taxon>Pseudomonadota</taxon>
        <taxon>Alphaproteobacteria</taxon>
        <taxon>Hyphomicrobiales</taxon>
        <taxon>Phyllobacteriaceae</taxon>
        <taxon>Mesorhizobium</taxon>
    </lineage>
</organism>
<dbReference type="OrthoDB" id="9802759at2"/>
<sequence>MFFPRFLIGMFATSTVAAIWIYLATGSFWKSLAWTLLILIVFQVGYLILSFALFYQFGTKRTEEKPNTAEPTRREGGVSSEGGR</sequence>
<evidence type="ECO:0000313" key="4">
    <source>
        <dbReference type="Proteomes" id="UP000007471"/>
    </source>
</evidence>
<evidence type="ECO:0000313" key="3">
    <source>
        <dbReference type="EMBL" id="ADV15283.1"/>
    </source>
</evidence>
<feature type="compositionally biased region" description="Basic and acidic residues" evidence="1">
    <location>
        <begin position="62"/>
        <end position="76"/>
    </location>
</feature>
<feature type="transmembrane region" description="Helical" evidence="2">
    <location>
        <begin position="31"/>
        <end position="55"/>
    </location>
</feature>
<dbReference type="KEGG" id="mci:Mesci_6291"/>
<feature type="region of interest" description="Disordered" evidence="1">
    <location>
        <begin position="62"/>
        <end position="84"/>
    </location>
</feature>
<dbReference type="AlphaFoldDB" id="E8TPP8"/>
<accession>E8TPP8</accession>
<keyword evidence="2" id="KW-0812">Transmembrane</keyword>
<name>E8TPP8_MESCW</name>
<evidence type="ECO:0000256" key="2">
    <source>
        <dbReference type="SAM" id="Phobius"/>
    </source>
</evidence>